<keyword evidence="3 5" id="KW-0378">Hydrolase</keyword>
<dbReference type="Proteomes" id="UP000255103">
    <property type="component" value="Unassembled WGS sequence"/>
</dbReference>
<evidence type="ECO:0000256" key="4">
    <source>
        <dbReference type="SAM" id="Phobius"/>
    </source>
</evidence>
<dbReference type="EC" id="3.1.11.-" evidence="5"/>
<dbReference type="EC" id="3.1.21.1" evidence="5"/>
<dbReference type="InterPro" id="IPR007346">
    <property type="entry name" value="Endonuclease-I"/>
</dbReference>
<keyword evidence="4" id="KW-0472">Membrane</keyword>
<evidence type="ECO:0000313" key="5">
    <source>
        <dbReference type="EMBL" id="STP11696.1"/>
    </source>
</evidence>
<reference evidence="5 6" key="1">
    <citation type="submission" date="2018-06" db="EMBL/GenBank/DDBJ databases">
        <authorList>
            <consortium name="Pathogen Informatics"/>
            <person name="Doyle S."/>
        </authorList>
    </citation>
    <scope>NUCLEOTIDE SEQUENCE [LARGE SCALE GENOMIC DNA]</scope>
    <source>
        <strain evidence="5 6">NCTC12219</strain>
    </source>
</reference>
<dbReference type="InterPro" id="IPR044925">
    <property type="entry name" value="His-Me_finger_sf"/>
</dbReference>
<dbReference type="GO" id="GO:0004530">
    <property type="term" value="F:deoxyribonuclease I activity"/>
    <property type="evidence" value="ECO:0007669"/>
    <property type="project" value="UniProtKB-EC"/>
</dbReference>
<keyword evidence="4" id="KW-0812">Transmembrane</keyword>
<dbReference type="PROSITE" id="PS51257">
    <property type="entry name" value="PROKAR_LIPOPROTEIN"/>
    <property type="match status" value="1"/>
</dbReference>
<evidence type="ECO:0000256" key="3">
    <source>
        <dbReference type="ARBA" id="ARBA00022801"/>
    </source>
</evidence>
<dbReference type="RefSeq" id="WP_408938881.1">
    <property type="nucleotide sequence ID" value="NZ_UGHX01000001.1"/>
</dbReference>
<protein>
    <submittedName>
        <fullName evidence="5">Extracellular deoxyribonuclease</fullName>
        <ecNumber evidence="5">3.1.11.-</ecNumber>
        <ecNumber evidence="5">3.1.21.1</ecNumber>
    </submittedName>
</protein>
<evidence type="ECO:0000256" key="2">
    <source>
        <dbReference type="ARBA" id="ARBA00022722"/>
    </source>
</evidence>
<dbReference type="EMBL" id="UGHX01000001">
    <property type="protein sequence ID" value="STP11696.1"/>
    <property type="molecule type" value="Genomic_DNA"/>
</dbReference>
<proteinExistence type="inferred from homology"/>
<organism evidence="5 6">
    <name type="scientific">Helicobacter cinaedi</name>
    <dbReference type="NCBI Taxonomy" id="213"/>
    <lineage>
        <taxon>Bacteria</taxon>
        <taxon>Pseudomonadati</taxon>
        <taxon>Campylobacterota</taxon>
        <taxon>Epsilonproteobacteria</taxon>
        <taxon>Campylobacterales</taxon>
        <taxon>Helicobacteraceae</taxon>
        <taxon>Helicobacter</taxon>
    </lineage>
</organism>
<sequence length="285" mass="32690">MNLDKNTFVKHIRLWQILLATLYAIFIVGCANVSPESISFSQSKQQLKQAYKQHNFHTEFYCGVEFDIDTLKILESNSRHIESNSTAEVSLSDFNGFQAKGEGSLLNANDRALSAESAKITKETTQGYTPRKPFTSKGKANVRAKRIEFEHIMPAHRFGGQLECWQKGGRKACANDENFRKIEAEKRNLVPAIGEINADRSNFAYAESKNVPQGQYGKCNAYTDFKNKRFYPRDEVKGIIARIYLYMAKQYKITLTQEEQSLMESWDKAYPPTEYEMRLLQTQGF</sequence>
<evidence type="ECO:0000256" key="1">
    <source>
        <dbReference type="ARBA" id="ARBA00006429"/>
    </source>
</evidence>
<dbReference type="AlphaFoldDB" id="A0A377JUX4"/>
<feature type="transmembrane region" description="Helical" evidence="4">
    <location>
        <begin position="12"/>
        <end position="34"/>
    </location>
</feature>
<gene>
    <name evidence="5" type="primary">endA</name>
    <name evidence="5" type="ORF">NCTC12219_01595</name>
</gene>
<dbReference type="Pfam" id="PF04231">
    <property type="entry name" value="Endonuclease_1"/>
    <property type="match status" value="1"/>
</dbReference>
<evidence type="ECO:0000313" key="6">
    <source>
        <dbReference type="Proteomes" id="UP000255103"/>
    </source>
</evidence>
<dbReference type="PANTHER" id="PTHR33607">
    <property type="entry name" value="ENDONUCLEASE-1"/>
    <property type="match status" value="1"/>
</dbReference>
<keyword evidence="4" id="KW-1133">Transmembrane helix</keyword>
<comment type="similarity">
    <text evidence="1">Belongs to the EndA/NucM nuclease family.</text>
</comment>
<name>A0A377JUX4_9HELI</name>
<dbReference type="SUPFAM" id="SSF54060">
    <property type="entry name" value="His-Me finger endonucleases"/>
    <property type="match status" value="1"/>
</dbReference>
<dbReference type="PANTHER" id="PTHR33607:SF2">
    <property type="entry name" value="ENDONUCLEASE-1"/>
    <property type="match status" value="1"/>
</dbReference>
<accession>A0A377JUX4</accession>
<keyword evidence="2" id="KW-0540">Nuclease</keyword>